<dbReference type="AlphaFoldDB" id="A0A8J5PAC7"/>
<evidence type="ECO:0008006" key="4">
    <source>
        <dbReference type="Google" id="ProtNLM"/>
    </source>
</evidence>
<sequence length="388" mass="43861">MPVIEEDTRNPATNNSLQESRSYVPGHDILSRGRSNFVSRGPPDSRVQYSPTNQPSADIPRNTADNAESMYEFESDDEDSEDEELEDEDDWSGEDGGLEELVISATEGDFAFAASLIPMLHRYMTSRLRSKVESWQSCAAGGSHGSVNGDSRPINTERREGQHRSRKRGRSGSDHGEDPGEGQDENNDGSGPQQPIDHDDPPDGVKLPMLACPFNKHDPAKYSGTADRKYRTCAGPGFKNIQRLREHLKRTHSPVQCERCYHIFPSNEKSKTSAMLVLTTHRQAEVPCLRGNFALKEGISDAEWAALDIQIRRTGKSQESHRVEKWTEIWILLFPDQTVPTPWYENIMAETFSNRSMSSSQQIEAFVNLCMRREWSNPRLARVFKFDE</sequence>
<feature type="region of interest" description="Disordered" evidence="1">
    <location>
        <begin position="138"/>
        <end position="210"/>
    </location>
</feature>
<dbReference type="PANTHER" id="PTHR38166">
    <property type="entry name" value="C2H2-TYPE DOMAIN-CONTAINING PROTEIN-RELATED"/>
    <property type="match status" value="1"/>
</dbReference>
<feature type="compositionally biased region" description="Polar residues" evidence="1">
    <location>
        <begin position="47"/>
        <end position="56"/>
    </location>
</feature>
<comment type="caution">
    <text evidence="2">The sequence shown here is derived from an EMBL/GenBank/DDBJ whole genome shotgun (WGS) entry which is preliminary data.</text>
</comment>
<name>A0A8J5PAC7_FUSOX</name>
<dbReference type="PANTHER" id="PTHR38166:SF1">
    <property type="entry name" value="C2H2-TYPE DOMAIN-CONTAINING PROTEIN"/>
    <property type="match status" value="1"/>
</dbReference>
<gene>
    <name evidence="2" type="ORF">Forpe1208_v006791</name>
</gene>
<reference evidence="2" key="1">
    <citation type="submission" date="2021-04" db="EMBL/GenBank/DDBJ databases">
        <title>First draft genome resource for Brassicaceae pathogens Fusarium oxysporum f. sp. raphani and Fusarium oxysporum f. sp. rapae.</title>
        <authorList>
            <person name="Asai S."/>
        </authorList>
    </citation>
    <scope>NUCLEOTIDE SEQUENCE</scope>
    <source>
        <strain evidence="2">Tf1208</strain>
    </source>
</reference>
<organism evidence="2 3">
    <name type="scientific">Fusarium oxysporum f. sp. rapae</name>
    <dbReference type="NCBI Taxonomy" id="485398"/>
    <lineage>
        <taxon>Eukaryota</taxon>
        <taxon>Fungi</taxon>
        <taxon>Dikarya</taxon>
        <taxon>Ascomycota</taxon>
        <taxon>Pezizomycotina</taxon>
        <taxon>Sordariomycetes</taxon>
        <taxon>Hypocreomycetidae</taxon>
        <taxon>Hypocreales</taxon>
        <taxon>Nectriaceae</taxon>
        <taxon>Fusarium</taxon>
        <taxon>Fusarium oxysporum species complex</taxon>
    </lineage>
</organism>
<feature type="compositionally biased region" description="Acidic residues" evidence="1">
    <location>
        <begin position="71"/>
        <end position="98"/>
    </location>
</feature>
<feature type="region of interest" description="Disordered" evidence="1">
    <location>
        <begin position="1"/>
        <end position="102"/>
    </location>
</feature>
<accession>A0A8J5PAC7</accession>
<protein>
    <recommendedName>
        <fullName evidence="4">C2H2-type domain-containing protein</fullName>
    </recommendedName>
</protein>
<evidence type="ECO:0000256" key="1">
    <source>
        <dbReference type="SAM" id="MobiDB-lite"/>
    </source>
</evidence>
<dbReference type="Proteomes" id="UP000694050">
    <property type="component" value="Unassembled WGS sequence"/>
</dbReference>
<evidence type="ECO:0000313" key="3">
    <source>
        <dbReference type="Proteomes" id="UP000694050"/>
    </source>
</evidence>
<evidence type="ECO:0000313" key="2">
    <source>
        <dbReference type="EMBL" id="KAG7415782.1"/>
    </source>
</evidence>
<feature type="compositionally biased region" description="Polar residues" evidence="1">
    <location>
        <begin position="10"/>
        <end position="21"/>
    </location>
</feature>
<dbReference type="EMBL" id="JAELUQ010000004">
    <property type="protein sequence ID" value="KAG7415782.1"/>
    <property type="molecule type" value="Genomic_DNA"/>
</dbReference>
<proteinExistence type="predicted"/>